<dbReference type="GO" id="GO:0061799">
    <property type="term" value="F:cyclic pyranopterin monophosphate synthase activity"/>
    <property type="evidence" value="ECO:0007669"/>
    <property type="project" value="TreeGrafter"/>
</dbReference>
<dbReference type="GO" id="GO:0051536">
    <property type="term" value="F:iron-sulfur cluster binding"/>
    <property type="evidence" value="ECO:0007669"/>
    <property type="project" value="UniProtKB-KW"/>
</dbReference>
<protein>
    <submittedName>
        <fullName evidence="7">GTP 3',8-cyclase MoaA</fullName>
    </submittedName>
</protein>
<evidence type="ECO:0000313" key="7">
    <source>
        <dbReference type="EMBL" id="GII78768.1"/>
    </source>
</evidence>
<dbReference type="AlphaFoldDB" id="A0A919R3R9"/>
<dbReference type="EMBL" id="BOOU01000052">
    <property type="protein sequence ID" value="GII78768.1"/>
    <property type="molecule type" value="Genomic_DNA"/>
</dbReference>
<accession>A0A919R3R9</accession>
<dbReference type="PANTHER" id="PTHR22960:SF0">
    <property type="entry name" value="MOLYBDENUM COFACTOR BIOSYNTHESIS PROTEIN 1"/>
    <property type="match status" value="1"/>
</dbReference>
<dbReference type="InterPro" id="IPR007197">
    <property type="entry name" value="rSAM"/>
</dbReference>
<dbReference type="InterPro" id="IPR058240">
    <property type="entry name" value="rSAM_sf"/>
</dbReference>
<reference evidence="7" key="1">
    <citation type="submission" date="2021-01" db="EMBL/GenBank/DDBJ databases">
        <title>Whole genome shotgun sequence of Sphaerisporangium rufum NBRC 109079.</title>
        <authorList>
            <person name="Komaki H."/>
            <person name="Tamura T."/>
        </authorList>
    </citation>
    <scope>NUCLEOTIDE SEQUENCE</scope>
    <source>
        <strain evidence="7">NBRC 109079</strain>
    </source>
</reference>
<evidence type="ECO:0000259" key="6">
    <source>
        <dbReference type="PROSITE" id="PS51918"/>
    </source>
</evidence>
<evidence type="ECO:0000256" key="1">
    <source>
        <dbReference type="ARBA" id="ARBA00022691"/>
    </source>
</evidence>
<name>A0A919R3R9_9ACTN</name>
<comment type="caution">
    <text evidence="7">The sequence shown here is derived from an EMBL/GenBank/DDBJ whole genome shotgun (WGS) entry which is preliminary data.</text>
</comment>
<evidence type="ECO:0000256" key="3">
    <source>
        <dbReference type="ARBA" id="ARBA00023004"/>
    </source>
</evidence>
<dbReference type="PANTHER" id="PTHR22960">
    <property type="entry name" value="MOLYBDOPTERIN COFACTOR SYNTHESIS PROTEIN A"/>
    <property type="match status" value="1"/>
</dbReference>
<evidence type="ECO:0000256" key="4">
    <source>
        <dbReference type="ARBA" id="ARBA00023014"/>
    </source>
</evidence>
<dbReference type="Gene3D" id="3.20.20.70">
    <property type="entry name" value="Aldolase class I"/>
    <property type="match status" value="1"/>
</dbReference>
<dbReference type="InterPro" id="IPR013785">
    <property type="entry name" value="Aldolase_TIM"/>
</dbReference>
<keyword evidence="8" id="KW-1185">Reference proteome</keyword>
<gene>
    <name evidence="7" type="ORF">Sru01_37500</name>
</gene>
<keyword evidence="5" id="KW-0501">Molybdenum cofactor biosynthesis</keyword>
<dbReference type="GO" id="GO:0006777">
    <property type="term" value="P:Mo-molybdopterin cofactor biosynthetic process"/>
    <property type="evidence" value="ECO:0007669"/>
    <property type="project" value="UniProtKB-KW"/>
</dbReference>
<evidence type="ECO:0000256" key="2">
    <source>
        <dbReference type="ARBA" id="ARBA00022723"/>
    </source>
</evidence>
<feature type="domain" description="Radical SAM core" evidence="6">
    <location>
        <begin position="21"/>
        <end position="255"/>
    </location>
</feature>
<keyword evidence="3" id="KW-0408">Iron</keyword>
<dbReference type="CDD" id="cd01335">
    <property type="entry name" value="Radical_SAM"/>
    <property type="match status" value="1"/>
</dbReference>
<evidence type="ECO:0000313" key="8">
    <source>
        <dbReference type="Proteomes" id="UP000655287"/>
    </source>
</evidence>
<keyword evidence="2" id="KW-0479">Metal-binding</keyword>
<dbReference type="Pfam" id="PF04055">
    <property type="entry name" value="Radical_SAM"/>
    <property type="match status" value="1"/>
</dbReference>
<organism evidence="7 8">
    <name type="scientific">Sphaerisporangium rufum</name>
    <dbReference type="NCBI Taxonomy" id="1381558"/>
    <lineage>
        <taxon>Bacteria</taxon>
        <taxon>Bacillati</taxon>
        <taxon>Actinomycetota</taxon>
        <taxon>Actinomycetes</taxon>
        <taxon>Streptosporangiales</taxon>
        <taxon>Streptosporangiaceae</taxon>
        <taxon>Sphaerisporangium</taxon>
    </lineage>
</organism>
<dbReference type="GO" id="GO:0061798">
    <property type="term" value="F:GTP 3',8'-cyclase activity"/>
    <property type="evidence" value="ECO:0007669"/>
    <property type="project" value="TreeGrafter"/>
</dbReference>
<dbReference type="GO" id="GO:0046872">
    <property type="term" value="F:metal ion binding"/>
    <property type="evidence" value="ECO:0007669"/>
    <property type="project" value="UniProtKB-KW"/>
</dbReference>
<proteinExistence type="predicted"/>
<dbReference type="Proteomes" id="UP000655287">
    <property type="component" value="Unassembled WGS sequence"/>
</dbReference>
<dbReference type="SUPFAM" id="SSF102114">
    <property type="entry name" value="Radical SAM enzymes"/>
    <property type="match status" value="1"/>
</dbReference>
<keyword evidence="1" id="KW-0949">S-adenosyl-L-methionine</keyword>
<dbReference type="InterPro" id="IPR050105">
    <property type="entry name" value="MoCo_biosynth_MoaA/MoaC"/>
</dbReference>
<keyword evidence="4" id="KW-0411">Iron-sulfur</keyword>
<sequence length="347" mass="37199">MVSALTDLPMPGLSGGAVDFARRGGQLRVSFTPRCQLGSWFCHNEGEVPPRITHHDRTIQPRRRALAPADYLNAINTMTAAGIRRVFFTGGEPLLSPAARPVLQGIPTHQPSQYTTTLITNGLTLVKELPWLGDTTLDRVKVSLHYFSDASIAAIAEGKPGDIAKIKAGIEAAIDVIPTVELNLLLQEQNAHEVMDIIAYSRHLGTGLQIIELVDTDHNAGLGGAKIPSVDIASYLRAIATAEQVVTTGTGQGRRVFTVTGSTGPMTIEVIDASLGRHHVGQCTTCPARRKCIEGFWALRLDSAGTLAPCLLRTDLRMDVTPYSDDPAALLSAVSAHLDAFTEGTLR</sequence>
<evidence type="ECO:0000256" key="5">
    <source>
        <dbReference type="ARBA" id="ARBA00023150"/>
    </source>
</evidence>
<dbReference type="PROSITE" id="PS51918">
    <property type="entry name" value="RADICAL_SAM"/>
    <property type="match status" value="1"/>
</dbReference>